<keyword evidence="5" id="KW-0804">Transcription</keyword>
<evidence type="ECO:0000256" key="3">
    <source>
        <dbReference type="ARBA" id="ARBA00023015"/>
    </source>
</evidence>
<evidence type="ECO:0000256" key="2">
    <source>
        <dbReference type="ARBA" id="ARBA00022898"/>
    </source>
</evidence>
<keyword evidence="8" id="KW-1185">Reference proteome</keyword>
<name>A0A8J3JAP5_9ACTN</name>
<evidence type="ECO:0000256" key="4">
    <source>
        <dbReference type="ARBA" id="ARBA00023125"/>
    </source>
</evidence>
<sequence length="459" mass="48185">MTEAPAPADPDGSVVDAAWLADQVDEPSARGIAAAVVGLIRHGQLRAGHRLPTVRDLGGQLGVSPATVSEAWSLLRRRRSISGRGRAGTVVTGPPDVPRPNRFEGVGRFGARLVHDLRLAVPDPALLPPLDLALAEALRAESLNEYVRVAITPRLADTVRPGWPYPAESLLAVNGGFDALLLLAQTHVTTGDPVAIEDPTAPRWLDILDAVGAEVLPVACDDRGPLPDALAAALRRRPVLFCYQPRAHSPAGHNVDPDRRDELARLLAGTDTLVVEDDGLGVLSGSPLHSVGAELPAQTVLVRSYAKSHGPDLRLAVLGGPASVVEKARVYRTFGAGWTSRILQNCLAVLLADPAVDRAVAHARDVYAQRRTELAAALAARGAPAKGTTDGLSLWVPVRDERSALVTLAAAGIAVAPGSRYHAGPHRPHIRVGTGRAIEPLDEVADMIALAATDAGPTD</sequence>
<dbReference type="SMART" id="SM00345">
    <property type="entry name" value="HTH_GNTR"/>
    <property type="match status" value="1"/>
</dbReference>
<dbReference type="Proteomes" id="UP000612808">
    <property type="component" value="Unassembled WGS sequence"/>
</dbReference>
<keyword evidence="3" id="KW-0805">Transcription regulation</keyword>
<dbReference type="Gene3D" id="3.40.640.10">
    <property type="entry name" value="Type I PLP-dependent aspartate aminotransferase-like (Major domain)"/>
    <property type="match status" value="1"/>
</dbReference>
<dbReference type="SUPFAM" id="SSF53383">
    <property type="entry name" value="PLP-dependent transferases"/>
    <property type="match status" value="1"/>
</dbReference>
<dbReference type="InterPro" id="IPR015421">
    <property type="entry name" value="PyrdxlP-dep_Trfase_major"/>
</dbReference>
<gene>
    <name evidence="7" type="ORF">Aru02nite_34270</name>
</gene>
<dbReference type="InterPro" id="IPR004839">
    <property type="entry name" value="Aminotransferase_I/II_large"/>
</dbReference>
<dbReference type="InterPro" id="IPR051446">
    <property type="entry name" value="HTH_trans_reg/aminotransferase"/>
</dbReference>
<dbReference type="GO" id="GO:0003677">
    <property type="term" value="F:DNA binding"/>
    <property type="evidence" value="ECO:0007669"/>
    <property type="project" value="UniProtKB-KW"/>
</dbReference>
<dbReference type="PANTHER" id="PTHR46577:SF1">
    <property type="entry name" value="HTH-TYPE TRANSCRIPTIONAL REGULATORY PROTEIN GABR"/>
    <property type="match status" value="1"/>
</dbReference>
<evidence type="ECO:0000256" key="5">
    <source>
        <dbReference type="ARBA" id="ARBA00023163"/>
    </source>
</evidence>
<dbReference type="GO" id="GO:0003700">
    <property type="term" value="F:DNA-binding transcription factor activity"/>
    <property type="evidence" value="ECO:0007669"/>
    <property type="project" value="InterPro"/>
</dbReference>
<organism evidence="7 8">
    <name type="scientific">Actinocatenispora rupis</name>
    <dbReference type="NCBI Taxonomy" id="519421"/>
    <lineage>
        <taxon>Bacteria</taxon>
        <taxon>Bacillati</taxon>
        <taxon>Actinomycetota</taxon>
        <taxon>Actinomycetes</taxon>
        <taxon>Micromonosporales</taxon>
        <taxon>Micromonosporaceae</taxon>
        <taxon>Actinocatenispora</taxon>
    </lineage>
</organism>
<dbReference type="PROSITE" id="PS50949">
    <property type="entry name" value="HTH_GNTR"/>
    <property type="match status" value="1"/>
</dbReference>
<dbReference type="Pfam" id="PF00155">
    <property type="entry name" value="Aminotran_1_2"/>
    <property type="match status" value="1"/>
</dbReference>
<dbReference type="CDD" id="cd00609">
    <property type="entry name" value="AAT_like"/>
    <property type="match status" value="1"/>
</dbReference>
<dbReference type="EMBL" id="BOMB01000019">
    <property type="protein sequence ID" value="GID12538.1"/>
    <property type="molecule type" value="Genomic_DNA"/>
</dbReference>
<accession>A0A8J3JAP5</accession>
<comment type="caution">
    <text evidence="7">The sequence shown here is derived from an EMBL/GenBank/DDBJ whole genome shotgun (WGS) entry which is preliminary data.</text>
</comment>
<keyword evidence="2" id="KW-0663">Pyridoxal phosphate</keyword>
<dbReference type="Gene3D" id="1.10.10.10">
    <property type="entry name" value="Winged helix-like DNA-binding domain superfamily/Winged helix DNA-binding domain"/>
    <property type="match status" value="1"/>
</dbReference>
<dbReference type="GO" id="GO:0030170">
    <property type="term" value="F:pyridoxal phosphate binding"/>
    <property type="evidence" value="ECO:0007669"/>
    <property type="project" value="InterPro"/>
</dbReference>
<evidence type="ECO:0000313" key="8">
    <source>
        <dbReference type="Proteomes" id="UP000612808"/>
    </source>
</evidence>
<dbReference type="Pfam" id="PF00392">
    <property type="entry name" value="GntR"/>
    <property type="match status" value="1"/>
</dbReference>
<dbReference type="AlphaFoldDB" id="A0A8J3JAP5"/>
<protein>
    <submittedName>
        <fullName evidence="7">GntR family transcriptional regulator</fullName>
    </submittedName>
</protein>
<keyword evidence="4" id="KW-0238">DNA-binding</keyword>
<feature type="domain" description="HTH gntR-type" evidence="6">
    <location>
        <begin position="26"/>
        <end position="94"/>
    </location>
</feature>
<evidence type="ECO:0000313" key="7">
    <source>
        <dbReference type="EMBL" id="GID12538.1"/>
    </source>
</evidence>
<dbReference type="SUPFAM" id="SSF46785">
    <property type="entry name" value="Winged helix' DNA-binding domain"/>
    <property type="match status" value="1"/>
</dbReference>
<dbReference type="InterPro" id="IPR036390">
    <property type="entry name" value="WH_DNA-bd_sf"/>
</dbReference>
<proteinExistence type="inferred from homology"/>
<reference evidence="7" key="1">
    <citation type="submission" date="2021-01" db="EMBL/GenBank/DDBJ databases">
        <title>Whole genome shotgun sequence of Actinocatenispora rupis NBRC 107355.</title>
        <authorList>
            <person name="Komaki H."/>
            <person name="Tamura T."/>
        </authorList>
    </citation>
    <scope>NUCLEOTIDE SEQUENCE</scope>
    <source>
        <strain evidence="7">NBRC 107355</strain>
    </source>
</reference>
<dbReference type="InterPro" id="IPR036388">
    <property type="entry name" value="WH-like_DNA-bd_sf"/>
</dbReference>
<comment type="similarity">
    <text evidence="1">In the C-terminal section; belongs to the class-I pyridoxal-phosphate-dependent aminotransferase family.</text>
</comment>
<evidence type="ECO:0000259" key="6">
    <source>
        <dbReference type="PROSITE" id="PS50949"/>
    </source>
</evidence>
<evidence type="ECO:0000256" key="1">
    <source>
        <dbReference type="ARBA" id="ARBA00005384"/>
    </source>
</evidence>
<dbReference type="RefSeq" id="WP_203658560.1">
    <property type="nucleotide sequence ID" value="NZ_BAAAZM010000013.1"/>
</dbReference>
<dbReference type="InterPro" id="IPR000524">
    <property type="entry name" value="Tscrpt_reg_HTH_GntR"/>
</dbReference>
<dbReference type="PANTHER" id="PTHR46577">
    <property type="entry name" value="HTH-TYPE TRANSCRIPTIONAL REGULATORY PROTEIN GABR"/>
    <property type="match status" value="1"/>
</dbReference>
<dbReference type="InterPro" id="IPR015424">
    <property type="entry name" value="PyrdxlP-dep_Trfase"/>
</dbReference>